<dbReference type="RefSeq" id="WP_379896428.1">
    <property type="nucleotide sequence ID" value="NZ_CBCSCT010000007.1"/>
</dbReference>
<dbReference type="Pfam" id="PF01841">
    <property type="entry name" value="Transglut_core"/>
    <property type="match status" value="1"/>
</dbReference>
<sequence>MNWLISYLKKDWHRKVASLLWFVILMQYAVLLADVTYSGVYYLLTETIWVIYGTLILCTAVQVLAGGGGFLRGAVQGTLIILGLALYVRFLDYDVYSRLTYGAVDIGEERYVLFWTFLPYAIGAWLLYQAVLIWGTSKKKVLFALLISILIFSVTDSYSHLYLWDQVGLILIAGLLLVILFHFKQFSEKHPNGWRDLIEYPLSLIARIGVLLLVVAAIVYFTPSIRPTLMDPYTAIQQLRGIEVVKSGKGFGVIEAVGGEKNYRSGYSRDDSELGGGFEFDYTPVFQVTTDEKSYLRGETRSLYTGKGWELTDSDRHVSLRGSLSGQELPAEEGIDVSQRETMQVEQTVTVLTDDETYPVLFGAYPMTRIDMINQEPSGMENLSISRKDGSILWTPLNDEQSYPETYSIVSEIPVIDVARIQQAPLTYSRLNQMDEYLQVPESLPDRVRELAAQLTEMESSPYEKVKILEAYLQNNFTYTNEPDLSKAESGDFVDAFLFELQEGYCDYYSTALAIMTRTLGIPSRWVKGYTSGHLQQMDPYMSIPEEYMVNSQDTSGTYTVLNSDAHSWVEVYFEGFGWIPFEPTSQFSLPVVYKEAESALPETVTPELNPQQESAAKDANTKEGSTNLSIYISSGFVVLALILAAFFWRARRKGFVFRRFASGKELAKETDYNRLLISEFEKWIRFVHKYGWSYEEQRTARELSVLWIEHRRDLEQDIQDLVYWFEKAKYSGNMLSAQEWEQARKVIDKLKQALKPPKAS</sequence>
<keyword evidence="1" id="KW-0472">Membrane</keyword>
<dbReference type="SUPFAM" id="SSF54001">
    <property type="entry name" value="Cysteine proteinases"/>
    <property type="match status" value="1"/>
</dbReference>
<dbReference type="SMART" id="SM00460">
    <property type="entry name" value="TGc"/>
    <property type="match status" value="1"/>
</dbReference>
<name>A0ABW1IV65_9BACL</name>
<accession>A0ABW1IV65</accession>
<keyword evidence="1" id="KW-1133">Transmembrane helix</keyword>
<feature type="transmembrane region" description="Helical" evidence="1">
    <location>
        <begin position="111"/>
        <end position="134"/>
    </location>
</feature>
<gene>
    <name evidence="3" type="ORF">ACFPXP_21085</name>
</gene>
<proteinExistence type="predicted"/>
<dbReference type="PANTHER" id="PTHR42736:SF1">
    <property type="entry name" value="PROTEIN-GLUTAMINE GAMMA-GLUTAMYLTRANSFERASE"/>
    <property type="match status" value="1"/>
</dbReference>
<reference evidence="4" key="1">
    <citation type="journal article" date="2019" name="Int. J. Syst. Evol. Microbiol.">
        <title>The Global Catalogue of Microorganisms (GCM) 10K type strain sequencing project: providing services to taxonomists for standard genome sequencing and annotation.</title>
        <authorList>
            <consortium name="The Broad Institute Genomics Platform"/>
            <consortium name="The Broad Institute Genome Sequencing Center for Infectious Disease"/>
            <person name="Wu L."/>
            <person name="Ma J."/>
        </authorList>
    </citation>
    <scope>NUCLEOTIDE SEQUENCE [LARGE SCALE GENOMIC DNA]</scope>
    <source>
        <strain evidence="4">CCM 8749</strain>
    </source>
</reference>
<feature type="transmembrane region" description="Helical" evidence="1">
    <location>
        <begin position="629"/>
        <end position="649"/>
    </location>
</feature>
<feature type="transmembrane region" description="Helical" evidence="1">
    <location>
        <begin position="49"/>
        <end position="67"/>
    </location>
</feature>
<organism evidence="3 4">
    <name type="scientific">Marinicrinis lubricantis</name>
    <dbReference type="NCBI Taxonomy" id="2086470"/>
    <lineage>
        <taxon>Bacteria</taxon>
        <taxon>Bacillati</taxon>
        <taxon>Bacillota</taxon>
        <taxon>Bacilli</taxon>
        <taxon>Bacillales</taxon>
        <taxon>Paenibacillaceae</taxon>
    </lineage>
</organism>
<keyword evidence="4" id="KW-1185">Reference proteome</keyword>
<comment type="caution">
    <text evidence="3">The sequence shown here is derived from an EMBL/GenBank/DDBJ whole genome shotgun (WGS) entry which is preliminary data.</text>
</comment>
<evidence type="ECO:0000313" key="4">
    <source>
        <dbReference type="Proteomes" id="UP001596250"/>
    </source>
</evidence>
<feature type="transmembrane region" description="Helical" evidence="1">
    <location>
        <begin position="74"/>
        <end position="91"/>
    </location>
</feature>
<evidence type="ECO:0000259" key="2">
    <source>
        <dbReference type="SMART" id="SM00460"/>
    </source>
</evidence>
<keyword evidence="1" id="KW-0812">Transmembrane</keyword>
<dbReference type="PANTHER" id="PTHR42736">
    <property type="entry name" value="PROTEIN-GLUTAMINE GAMMA-GLUTAMYLTRANSFERASE"/>
    <property type="match status" value="1"/>
</dbReference>
<dbReference type="InterPro" id="IPR002931">
    <property type="entry name" value="Transglutaminase-like"/>
</dbReference>
<feature type="transmembrane region" description="Helical" evidence="1">
    <location>
        <begin position="204"/>
        <end position="222"/>
    </location>
</feature>
<feature type="domain" description="Transglutaminase-like" evidence="2">
    <location>
        <begin position="498"/>
        <end position="586"/>
    </location>
</feature>
<dbReference type="Gene3D" id="3.10.620.30">
    <property type="match status" value="1"/>
</dbReference>
<feature type="transmembrane region" description="Helical" evidence="1">
    <location>
        <begin position="20"/>
        <end position="43"/>
    </location>
</feature>
<dbReference type="Proteomes" id="UP001596250">
    <property type="component" value="Unassembled WGS sequence"/>
</dbReference>
<evidence type="ECO:0000256" key="1">
    <source>
        <dbReference type="SAM" id="Phobius"/>
    </source>
</evidence>
<dbReference type="InterPro" id="IPR038765">
    <property type="entry name" value="Papain-like_cys_pep_sf"/>
</dbReference>
<dbReference type="InterPro" id="IPR052901">
    <property type="entry name" value="Bact_TGase-like"/>
</dbReference>
<dbReference type="EMBL" id="JBHSQV010000185">
    <property type="protein sequence ID" value="MFC5988906.1"/>
    <property type="molecule type" value="Genomic_DNA"/>
</dbReference>
<evidence type="ECO:0000313" key="3">
    <source>
        <dbReference type="EMBL" id="MFC5988906.1"/>
    </source>
</evidence>
<protein>
    <submittedName>
        <fullName evidence="3">DUF3488 and DUF4129 domain-containing transglutaminase family protein</fullName>
    </submittedName>
</protein>
<feature type="transmembrane region" description="Helical" evidence="1">
    <location>
        <begin position="167"/>
        <end position="183"/>
    </location>
</feature>